<keyword evidence="2" id="KW-0560">Oxidoreductase</keyword>
<protein>
    <submittedName>
        <fullName evidence="5">Arsenate reductase (Glutaredoxin)</fullName>
    </submittedName>
</protein>
<gene>
    <name evidence="5" type="primary">arsC</name>
    <name evidence="5" type="ORF">DF222_10855</name>
</gene>
<reference evidence="6" key="1">
    <citation type="submission" date="2018-04" db="EMBL/GenBank/DDBJ databases">
        <authorList>
            <person name="Liu S."/>
            <person name="Wang Z."/>
            <person name="Li J."/>
        </authorList>
    </citation>
    <scope>NUCLEOTIDE SEQUENCE [LARGE SCALE GENOMIC DNA]</scope>
    <source>
        <strain evidence="6">2189</strain>
    </source>
</reference>
<dbReference type="AlphaFoldDB" id="A0A2U1T4J3"/>
<dbReference type="GO" id="GO:0008794">
    <property type="term" value="F:arsenate reductase (glutaredoxin) activity"/>
    <property type="evidence" value="ECO:0007669"/>
    <property type="project" value="InterPro"/>
</dbReference>
<dbReference type="PROSITE" id="PS51353">
    <property type="entry name" value="ARSC"/>
    <property type="match status" value="1"/>
</dbReference>
<dbReference type="CDD" id="cd03034">
    <property type="entry name" value="ArsC_ArsC"/>
    <property type="match status" value="1"/>
</dbReference>
<dbReference type="NCBIfam" id="TIGR00014">
    <property type="entry name" value="arsC"/>
    <property type="match status" value="1"/>
</dbReference>
<dbReference type="OrthoDB" id="9790554at2"/>
<dbReference type="Gene3D" id="3.40.30.10">
    <property type="entry name" value="Glutaredoxin"/>
    <property type="match status" value="1"/>
</dbReference>
<name>A0A2U1T4J3_9CORY</name>
<accession>A0A2U1T4J3</accession>
<evidence type="ECO:0000313" key="5">
    <source>
        <dbReference type="EMBL" id="PWC00808.1"/>
    </source>
</evidence>
<comment type="similarity">
    <text evidence="1 3">Belongs to the ArsC family.</text>
</comment>
<dbReference type="PANTHER" id="PTHR30041">
    <property type="entry name" value="ARSENATE REDUCTASE"/>
    <property type="match status" value="1"/>
</dbReference>
<dbReference type="InterPro" id="IPR006659">
    <property type="entry name" value="Arsenate_reductase"/>
</dbReference>
<keyword evidence="6" id="KW-1185">Reference proteome</keyword>
<evidence type="ECO:0000256" key="3">
    <source>
        <dbReference type="PROSITE-ProRule" id="PRU01282"/>
    </source>
</evidence>
<dbReference type="SUPFAM" id="SSF52833">
    <property type="entry name" value="Thioredoxin-like"/>
    <property type="match status" value="1"/>
</dbReference>
<organism evidence="5 6">
    <name type="scientific">Corynebacterium yudongzhengii</name>
    <dbReference type="NCBI Taxonomy" id="2080740"/>
    <lineage>
        <taxon>Bacteria</taxon>
        <taxon>Bacillati</taxon>
        <taxon>Actinomycetota</taxon>
        <taxon>Actinomycetes</taxon>
        <taxon>Mycobacteriales</taxon>
        <taxon>Corynebacteriaceae</taxon>
        <taxon>Corynebacterium</taxon>
    </lineage>
</organism>
<evidence type="ECO:0000313" key="6">
    <source>
        <dbReference type="Proteomes" id="UP000244989"/>
    </source>
</evidence>
<feature type="region of interest" description="Disordered" evidence="4">
    <location>
        <begin position="1"/>
        <end position="23"/>
    </location>
</feature>
<dbReference type="RefSeq" id="WP_108431792.1">
    <property type="nucleotide sequence ID" value="NZ_CP026947.1"/>
</dbReference>
<proteinExistence type="inferred from homology"/>
<dbReference type="Proteomes" id="UP000244989">
    <property type="component" value="Unassembled WGS sequence"/>
</dbReference>
<dbReference type="Pfam" id="PF03960">
    <property type="entry name" value="ArsC"/>
    <property type="match status" value="1"/>
</dbReference>
<dbReference type="InterPro" id="IPR036249">
    <property type="entry name" value="Thioredoxin-like_sf"/>
</dbReference>
<evidence type="ECO:0000256" key="1">
    <source>
        <dbReference type="ARBA" id="ARBA00007198"/>
    </source>
</evidence>
<dbReference type="PANTHER" id="PTHR30041:SF4">
    <property type="entry name" value="ARSENATE REDUCTASE"/>
    <property type="match status" value="1"/>
</dbReference>
<comment type="caution">
    <text evidence="5">The sequence shown here is derived from an EMBL/GenBank/DDBJ whole genome shotgun (WGS) entry which is preliminary data.</text>
</comment>
<sequence length="113" mass="12802">MSTIYHNPRCSKSREALQRLQDTGEEPEVIRYLDTPPSTSELARLIAAAGLIVHDAIRTREAEYKELGLSPEMSDEELLQAMVAHPRLIERPIVVTDKGVRIPRPMELLDEIL</sequence>
<dbReference type="EMBL" id="QEEZ01000031">
    <property type="protein sequence ID" value="PWC00808.1"/>
    <property type="molecule type" value="Genomic_DNA"/>
</dbReference>
<dbReference type="InterPro" id="IPR006660">
    <property type="entry name" value="Arsenate_reductase-like"/>
</dbReference>
<dbReference type="KEGG" id="cyz:C3B44_07250"/>
<evidence type="ECO:0000256" key="4">
    <source>
        <dbReference type="SAM" id="MobiDB-lite"/>
    </source>
</evidence>
<evidence type="ECO:0000256" key="2">
    <source>
        <dbReference type="ARBA" id="ARBA00023002"/>
    </source>
</evidence>